<organism evidence="3 4">
    <name type="scientific">Anaeramoeba ignava</name>
    <name type="common">Anaerobic marine amoeba</name>
    <dbReference type="NCBI Taxonomy" id="1746090"/>
    <lineage>
        <taxon>Eukaryota</taxon>
        <taxon>Metamonada</taxon>
        <taxon>Anaeramoebidae</taxon>
        <taxon>Anaeramoeba</taxon>
    </lineage>
</organism>
<feature type="signal peptide" evidence="2">
    <location>
        <begin position="1"/>
        <end position="19"/>
    </location>
</feature>
<gene>
    <name evidence="3" type="ORF">M0811_12387</name>
</gene>
<accession>A0A9Q0L9E7</accession>
<keyword evidence="1" id="KW-0472">Membrane</keyword>
<keyword evidence="4" id="KW-1185">Reference proteome</keyword>
<keyword evidence="1" id="KW-0812">Transmembrane</keyword>
<reference evidence="3" key="1">
    <citation type="submission" date="2022-10" db="EMBL/GenBank/DDBJ databases">
        <title>Novel sulphate-reducing endosymbionts in the free-living metamonad Anaeramoeba.</title>
        <authorList>
            <person name="Jerlstrom-Hultqvist J."/>
            <person name="Cepicka I."/>
            <person name="Gallot-Lavallee L."/>
            <person name="Salas-Leiva D."/>
            <person name="Curtis B.A."/>
            <person name="Zahonova K."/>
            <person name="Pipaliya S."/>
            <person name="Dacks J."/>
            <person name="Roger A.J."/>
        </authorList>
    </citation>
    <scope>NUCLEOTIDE SEQUENCE</scope>
    <source>
        <strain evidence="3">BMAN</strain>
    </source>
</reference>
<sequence length="188" mass="21644">MKITKLVIIILFALPYIFAFEGSLTNNGFIEVSKEAFYQNNKTYSIRLGIRLIAEQPFEVLDIDFIDEVPPEFTLLSGTPLAKFSKATVSWQFNEYLIKFSDLEAFSLDETSKEFTLPSARIFFQRSTSGIKEYIDTKSVWITEELPIPEGRFKHLDILVFLGTIALPVFGAIYLIRNLNRKLQKKNQ</sequence>
<evidence type="ECO:0000313" key="4">
    <source>
        <dbReference type="Proteomes" id="UP001149090"/>
    </source>
</evidence>
<feature type="transmembrane region" description="Helical" evidence="1">
    <location>
        <begin position="158"/>
        <end position="176"/>
    </location>
</feature>
<dbReference type="AlphaFoldDB" id="A0A9Q0L9E7"/>
<protein>
    <submittedName>
        <fullName evidence="3">Uncharacterized protein</fullName>
    </submittedName>
</protein>
<evidence type="ECO:0000256" key="2">
    <source>
        <dbReference type="SAM" id="SignalP"/>
    </source>
</evidence>
<keyword evidence="1" id="KW-1133">Transmembrane helix</keyword>
<evidence type="ECO:0000313" key="3">
    <source>
        <dbReference type="EMBL" id="KAJ5068275.1"/>
    </source>
</evidence>
<name>A0A9Q0L9E7_ANAIG</name>
<keyword evidence="2" id="KW-0732">Signal</keyword>
<dbReference type="EMBL" id="JAPDFW010000117">
    <property type="protein sequence ID" value="KAJ5068275.1"/>
    <property type="molecule type" value="Genomic_DNA"/>
</dbReference>
<proteinExistence type="predicted"/>
<dbReference type="Proteomes" id="UP001149090">
    <property type="component" value="Unassembled WGS sequence"/>
</dbReference>
<comment type="caution">
    <text evidence="3">The sequence shown here is derived from an EMBL/GenBank/DDBJ whole genome shotgun (WGS) entry which is preliminary data.</text>
</comment>
<feature type="chain" id="PRO_5040367553" evidence="2">
    <location>
        <begin position="20"/>
        <end position="188"/>
    </location>
</feature>
<evidence type="ECO:0000256" key="1">
    <source>
        <dbReference type="SAM" id="Phobius"/>
    </source>
</evidence>